<name>A0ABW9P3V4_9LACO</name>
<dbReference type="Proteomes" id="UP000436655">
    <property type="component" value="Unassembled WGS sequence"/>
</dbReference>
<keyword evidence="3" id="KW-1185">Reference proteome</keyword>
<sequence length="173" mass="19539">MQIRDLRFEISIKECSIMKLLNDNIFNNVELPNYNEIDSLKALAFKISDKTDINYQSLVSGLMSSEVEGDTAVGAGLVITYAFSSKMDKPELFAANFNKEIGWDYPSGQNISTIIAIVLPRGYENTEFVQEIRESVRYKFAKDLFEGNTVDRWSDPNEISKLVSSFVSEPDIA</sequence>
<comment type="caution">
    <text evidence="2">The sequence shown here is derived from an EMBL/GenBank/DDBJ whole genome shotgun (WGS) entry which is preliminary data.</text>
</comment>
<organism evidence="2 3">
    <name type="scientific">Companilactobacillus mishanensis</name>
    <dbReference type="NCBI Taxonomy" id="2486008"/>
    <lineage>
        <taxon>Bacteria</taxon>
        <taxon>Bacillati</taxon>
        <taxon>Bacillota</taxon>
        <taxon>Bacilli</taxon>
        <taxon>Lactobacillales</taxon>
        <taxon>Lactobacillaceae</taxon>
        <taxon>Companilactobacillus</taxon>
    </lineage>
</organism>
<feature type="domain" description="PTS EIIA type-2" evidence="1">
    <location>
        <begin position="18"/>
        <end position="170"/>
    </location>
</feature>
<dbReference type="EMBL" id="VDFN01000001">
    <property type="protein sequence ID" value="MQS43876.1"/>
    <property type="molecule type" value="Genomic_DNA"/>
</dbReference>
<dbReference type="SUPFAM" id="SSF55804">
    <property type="entry name" value="Phoshotransferase/anion transport protein"/>
    <property type="match status" value="1"/>
</dbReference>
<evidence type="ECO:0000313" key="2">
    <source>
        <dbReference type="EMBL" id="MQS43876.1"/>
    </source>
</evidence>
<protein>
    <recommendedName>
        <fullName evidence="1">PTS EIIA type-2 domain-containing protein</fullName>
    </recommendedName>
</protein>
<reference evidence="2 3" key="1">
    <citation type="journal article" date="2019" name="Syst. Appl. Microbiol.">
        <title>Polyphasic characterization of two novel Lactobacillus spp. isolated from blown salami packages: Description of Lactobacillus halodurans sp. nov. and Lactobacillus salsicarnum sp. nov.</title>
        <authorList>
            <person name="Schuster J.A."/>
            <person name="Klingl A."/>
            <person name="Vogel R.F."/>
            <person name="Ehrmann M.A."/>
        </authorList>
    </citation>
    <scope>NUCLEOTIDE SEQUENCE [LARGE SCALE GENOMIC DNA]</scope>
    <source>
        <strain evidence="2 3">TMW 1.2098</strain>
    </source>
</reference>
<dbReference type="InterPro" id="IPR002178">
    <property type="entry name" value="PTS_EIIA_type-2_dom"/>
</dbReference>
<dbReference type="PROSITE" id="PS51094">
    <property type="entry name" value="PTS_EIIA_TYPE_2"/>
    <property type="match status" value="1"/>
</dbReference>
<proteinExistence type="predicted"/>
<evidence type="ECO:0000313" key="3">
    <source>
        <dbReference type="Proteomes" id="UP000436655"/>
    </source>
</evidence>
<accession>A0ABW9P3V4</accession>
<gene>
    <name evidence="2" type="ORF">FHL03_00085</name>
</gene>
<dbReference type="InterPro" id="IPR016152">
    <property type="entry name" value="PTrfase/Anion_transptr"/>
</dbReference>
<dbReference type="Gene3D" id="3.40.930.10">
    <property type="entry name" value="Mannitol-specific EII, Chain A"/>
    <property type="match status" value="1"/>
</dbReference>
<evidence type="ECO:0000259" key="1">
    <source>
        <dbReference type="PROSITE" id="PS51094"/>
    </source>
</evidence>